<accession>A0ABU6FHS2</accession>
<proteinExistence type="predicted"/>
<evidence type="ECO:0000256" key="3">
    <source>
        <dbReference type="SAM" id="MobiDB-lite"/>
    </source>
</evidence>
<keyword evidence="6" id="KW-1185">Reference proteome</keyword>
<evidence type="ECO:0000313" key="5">
    <source>
        <dbReference type="EMBL" id="MEB8342327.1"/>
    </source>
</evidence>
<dbReference type="InterPro" id="IPR051398">
    <property type="entry name" value="Polysacch_Deacetylase"/>
</dbReference>
<protein>
    <submittedName>
        <fullName evidence="5">Polysaccharide deacetylase family protein</fullName>
    </submittedName>
</protein>
<keyword evidence="2" id="KW-0732">Signal</keyword>
<dbReference type="InterPro" id="IPR011330">
    <property type="entry name" value="Glyco_hydro/deAcase_b/a-brl"/>
</dbReference>
<organism evidence="5 6">
    <name type="scientific">Streptomyces endophyticus</name>
    <dbReference type="NCBI Taxonomy" id="714166"/>
    <lineage>
        <taxon>Bacteria</taxon>
        <taxon>Bacillati</taxon>
        <taxon>Actinomycetota</taxon>
        <taxon>Actinomycetes</taxon>
        <taxon>Kitasatosporales</taxon>
        <taxon>Streptomycetaceae</taxon>
        <taxon>Streptomyces</taxon>
    </lineage>
</organism>
<comment type="caution">
    <text evidence="5">The sequence shown here is derived from an EMBL/GenBank/DDBJ whole genome shotgun (WGS) entry which is preliminary data.</text>
</comment>
<dbReference type="PANTHER" id="PTHR34216:SF3">
    <property type="entry name" value="POLY-BETA-1,6-N-ACETYL-D-GLUCOSAMINE N-DEACETYLASE"/>
    <property type="match status" value="1"/>
</dbReference>
<dbReference type="InterPro" id="IPR002509">
    <property type="entry name" value="NODB_dom"/>
</dbReference>
<dbReference type="EMBL" id="JAOZYC010000164">
    <property type="protein sequence ID" value="MEB8342327.1"/>
    <property type="molecule type" value="Genomic_DNA"/>
</dbReference>
<feature type="region of interest" description="Disordered" evidence="3">
    <location>
        <begin position="251"/>
        <end position="283"/>
    </location>
</feature>
<evidence type="ECO:0000256" key="2">
    <source>
        <dbReference type="ARBA" id="ARBA00022729"/>
    </source>
</evidence>
<comment type="subcellular location">
    <subcellularLocation>
        <location evidence="1">Secreted</location>
    </subcellularLocation>
</comment>
<evidence type="ECO:0000313" key="6">
    <source>
        <dbReference type="Proteomes" id="UP001354931"/>
    </source>
</evidence>
<evidence type="ECO:0000259" key="4">
    <source>
        <dbReference type="Pfam" id="PF01522"/>
    </source>
</evidence>
<reference evidence="5 6" key="1">
    <citation type="submission" date="2022-10" db="EMBL/GenBank/DDBJ databases">
        <authorList>
            <person name="Xie J."/>
            <person name="Shen N."/>
        </authorList>
    </citation>
    <scope>NUCLEOTIDE SEQUENCE [LARGE SCALE GENOMIC DNA]</scope>
    <source>
        <strain evidence="5 6">YIM65594</strain>
    </source>
</reference>
<sequence length="283" mass="30292">MPVLMYHQILNRPKSAYDRTPEDLRAELERLVREGYVPVTAGDYETGHIDIPAGAHPVVLTFDDSTDSQLRLGADGQPTKNSAIGVLRAVARDHPRFKARATLFVNGDAFAATGQKKALTWLKKNGFEIGNHTLDHANLAQSGTAKARAQIAEGQRSIVRDVPGTDVRSLALPYGIQPEPADLALTGSASGTAYKNRGVYLVGANPAPSPYADSFDPAAIPRIRSAPAKGKDANYSSAHWLGQLSAGKLARYTSDGDPDHVSYPKDTGARPGKTAPKGDLRPY</sequence>
<feature type="domain" description="NodB homology" evidence="4">
    <location>
        <begin position="54"/>
        <end position="179"/>
    </location>
</feature>
<dbReference type="Pfam" id="PF01522">
    <property type="entry name" value="Polysacc_deac_1"/>
    <property type="match status" value="1"/>
</dbReference>
<dbReference type="PANTHER" id="PTHR34216">
    <property type="match status" value="1"/>
</dbReference>
<gene>
    <name evidence="5" type="ORF">OKJ99_33020</name>
</gene>
<dbReference type="Proteomes" id="UP001354931">
    <property type="component" value="Unassembled WGS sequence"/>
</dbReference>
<dbReference type="RefSeq" id="WP_326021738.1">
    <property type="nucleotide sequence ID" value="NZ_JAOZYC010000164.1"/>
</dbReference>
<evidence type="ECO:0000256" key="1">
    <source>
        <dbReference type="ARBA" id="ARBA00004613"/>
    </source>
</evidence>
<name>A0ABU6FHS2_9ACTN</name>
<dbReference type="Gene3D" id="3.20.20.370">
    <property type="entry name" value="Glycoside hydrolase/deacetylase"/>
    <property type="match status" value="1"/>
</dbReference>
<dbReference type="SUPFAM" id="SSF88713">
    <property type="entry name" value="Glycoside hydrolase/deacetylase"/>
    <property type="match status" value="1"/>
</dbReference>